<evidence type="ECO:0000256" key="6">
    <source>
        <dbReference type="ARBA" id="ARBA00022989"/>
    </source>
</evidence>
<dbReference type="RefSeq" id="WP_092472769.1">
    <property type="nucleotide sequence ID" value="NZ_FOOX01000014.1"/>
</dbReference>
<comment type="similarity">
    <text evidence="8">Belongs to the TRAP transporter small permease family.</text>
</comment>
<keyword evidence="7 9" id="KW-0472">Membrane</keyword>
<organism evidence="11 12">
    <name type="scientific">Desulfotruncus arcticus DSM 17038</name>
    <dbReference type="NCBI Taxonomy" id="1121424"/>
    <lineage>
        <taxon>Bacteria</taxon>
        <taxon>Bacillati</taxon>
        <taxon>Bacillota</taxon>
        <taxon>Clostridia</taxon>
        <taxon>Eubacteriales</taxon>
        <taxon>Desulfallaceae</taxon>
        <taxon>Desulfotruncus</taxon>
    </lineage>
</organism>
<evidence type="ECO:0000256" key="1">
    <source>
        <dbReference type="ARBA" id="ARBA00004429"/>
    </source>
</evidence>
<keyword evidence="5 9" id="KW-0812">Transmembrane</keyword>
<sequence>MRRLERFYTAFEDAAAGVFFFSGIALVFYGVFFRYVLKSPIFWVDEISTYILVWGCVLGWSIAQREGRHIKVSLLYDRLPPKVQWVISIFSNSVSIVFCLFLAYLGFLLEAKYLKTGQLSLNTQFPLWIVYFFVPIAALMLAIRFTRELYHVIKQGPKTSSKARLYEYEQIMKGVSSQDGDSSAL</sequence>
<evidence type="ECO:0000256" key="3">
    <source>
        <dbReference type="ARBA" id="ARBA00022475"/>
    </source>
</evidence>
<evidence type="ECO:0000313" key="12">
    <source>
        <dbReference type="Proteomes" id="UP000199337"/>
    </source>
</evidence>
<evidence type="ECO:0000256" key="7">
    <source>
        <dbReference type="ARBA" id="ARBA00023136"/>
    </source>
</evidence>
<dbReference type="InterPro" id="IPR007387">
    <property type="entry name" value="TRAP_DctQ"/>
</dbReference>
<comment type="subcellular location">
    <subcellularLocation>
        <location evidence="1">Cell inner membrane</location>
        <topology evidence="1">Multi-pass membrane protein</topology>
    </subcellularLocation>
</comment>
<evidence type="ECO:0000256" key="2">
    <source>
        <dbReference type="ARBA" id="ARBA00022448"/>
    </source>
</evidence>
<keyword evidence="3" id="KW-1003">Cell membrane</keyword>
<evidence type="ECO:0000256" key="5">
    <source>
        <dbReference type="ARBA" id="ARBA00022692"/>
    </source>
</evidence>
<feature type="transmembrane region" description="Helical" evidence="9">
    <location>
        <begin position="125"/>
        <end position="145"/>
    </location>
</feature>
<evidence type="ECO:0000313" key="11">
    <source>
        <dbReference type="EMBL" id="SFH02362.1"/>
    </source>
</evidence>
<dbReference type="STRING" id="341036.SAMN05660649_03536"/>
<dbReference type="AlphaFoldDB" id="A0A1I2WMA9"/>
<keyword evidence="6 9" id="KW-1133">Transmembrane helix</keyword>
<feature type="transmembrane region" description="Helical" evidence="9">
    <location>
        <begin position="83"/>
        <end position="105"/>
    </location>
</feature>
<evidence type="ECO:0000256" key="8">
    <source>
        <dbReference type="ARBA" id="ARBA00038436"/>
    </source>
</evidence>
<dbReference type="GO" id="GO:0015740">
    <property type="term" value="P:C4-dicarboxylate transport"/>
    <property type="evidence" value="ECO:0007669"/>
    <property type="project" value="TreeGrafter"/>
</dbReference>
<feature type="domain" description="Tripartite ATP-independent periplasmic transporters DctQ component" evidence="10">
    <location>
        <begin position="24"/>
        <end position="154"/>
    </location>
</feature>
<dbReference type="PANTHER" id="PTHR35011">
    <property type="entry name" value="2,3-DIKETO-L-GULONATE TRAP TRANSPORTER SMALL PERMEASE PROTEIN YIAM"/>
    <property type="match status" value="1"/>
</dbReference>
<dbReference type="OrthoDB" id="9814265at2"/>
<keyword evidence="12" id="KW-1185">Reference proteome</keyword>
<dbReference type="PANTHER" id="PTHR35011:SF2">
    <property type="entry name" value="2,3-DIKETO-L-GULONATE TRAP TRANSPORTER SMALL PERMEASE PROTEIN YIAM"/>
    <property type="match status" value="1"/>
</dbReference>
<dbReference type="InterPro" id="IPR055348">
    <property type="entry name" value="DctQ"/>
</dbReference>
<dbReference type="EMBL" id="FOOX01000014">
    <property type="protein sequence ID" value="SFH02362.1"/>
    <property type="molecule type" value="Genomic_DNA"/>
</dbReference>
<evidence type="ECO:0000259" key="10">
    <source>
        <dbReference type="Pfam" id="PF04290"/>
    </source>
</evidence>
<gene>
    <name evidence="11" type="ORF">SAMN05660649_03536</name>
</gene>
<feature type="transmembrane region" description="Helical" evidence="9">
    <location>
        <begin position="47"/>
        <end position="63"/>
    </location>
</feature>
<dbReference type="GO" id="GO:0005886">
    <property type="term" value="C:plasma membrane"/>
    <property type="evidence" value="ECO:0007669"/>
    <property type="project" value="UniProtKB-SubCell"/>
</dbReference>
<dbReference type="Proteomes" id="UP000199337">
    <property type="component" value="Unassembled WGS sequence"/>
</dbReference>
<dbReference type="GO" id="GO:0022857">
    <property type="term" value="F:transmembrane transporter activity"/>
    <property type="evidence" value="ECO:0007669"/>
    <property type="project" value="TreeGrafter"/>
</dbReference>
<dbReference type="Pfam" id="PF04290">
    <property type="entry name" value="DctQ"/>
    <property type="match status" value="1"/>
</dbReference>
<proteinExistence type="inferred from homology"/>
<keyword evidence="2" id="KW-0813">Transport</keyword>
<feature type="transmembrane region" description="Helical" evidence="9">
    <location>
        <begin position="12"/>
        <end position="35"/>
    </location>
</feature>
<evidence type="ECO:0000256" key="4">
    <source>
        <dbReference type="ARBA" id="ARBA00022519"/>
    </source>
</evidence>
<reference evidence="12" key="1">
    <citation type="submission" date="2016-10" db="EMBL/GenBank/DDBJ databases">
        <authorList>
            <person name="Varghese N."/>
            <person name="Submissions S."/>
        </authorList>
    </citation>
    <scope>NUCLEOTIDE SEQUENCE [LARGE SCALE GENOMIC DNA]</scope>
    <source>
        <strain evidence="12">DSM 17038</strain>
    </source>
</reference>
<accession>A0A1I2WMA9</accession>
<name>A0A1I2WMA9_9FIRM</name>
<keyword evidence="4" id="KW-0997">Cell inner membrane</keyword>
<protein>
    <submittedName>
        <fullName evidence="11">C4-dicarboxylate transporter, DctQ subunit</fullName>
    </submittedName>
</protein>
<evidence type="ECO:0000256" key="9">
    <source>
        <dbReference type="SAM" id="Phobius"/>
    </source>
</evidence>